<feature type="region of interest" description="Disordered" evidence="4">
    <location>
        <begin position="102"/>
        <end position="201"/>
    </location>
</feature>
<organism evidence="6 7">
    <name type="scientific">Actinoalloteichus fjordicus</name>
    <dbReference type="NCBI Taxonomy" id="1612552"/>
    <lineage>
        <taxon>Bacteria</taxon>
        <taxon>Bacillati</taxon>
        <taxon>Actinomycetota</taxon>
        <taxon>Actinomycetes</taxon>
        <taxon>Pseudonocardiales</taxon>
        <taxon>Pseudonocardiaceae</taxon>
        <taxon>Actinoalloteichus</taxon>
    </lineage>
</organism>
<gene>
    <name evidence="6" type="ORF">UA74_22725</name>
</gene>
<protein>
    <submittedName>
        <fullName evidence="6">PfkB family carbohydrate kinase</fullName>
        <ecNumber evidence="6">2.7.1.45</ecNumber>
    </submittedName>
</protein>
<dbReference type="SUPFAM" id="SSF53613">
    <property type="entry name" value="Ribokinase-like"/>
    <property type="match status" value="2"/>
</dbReference>
<feature type="domain" description="Carbohydrate kinase PfkB" evidence="5">
    <location>
        <begin position="210"/>
        <end position="396"/>
    </location>
</feature>
<feature type="compositionally biased region" description="Low complexity" evidence="4">
    <location>
        <begin position="148"/>
        <end position="175"/>
    </location>
</feature>
<feature type="domain" description="Carbohydrate kinase PfkB" evidence="5">
    <location>
        <begin position="9"/>
        <end position="99"/>
    </location>
</feature>
<evidence type="ECO:0000256" key="4">
    <source>
        <dbReference type="SAM" id="MobiDB-lite"/>
    </source>
</evidence>
<evidence type="ECO:0000256" key="1">
    <source>
        <dbReference type="ARBA" id="ARBA00010688"/>
    </source>
</evidence>
<evidence type="ECO:0000256" key="2">
    <source>
        <dbReference type="ARBA" id="ARBA00022679"/>
    </source>
</evidence>
<dbReference type="Proteomes" id="UP000185511">
    <property type="component" value="Chromosome"/>
</dbReference>
<dbReference type="AlphaFoldDB" id="A0AAC9LEP3"/>
<evidence type="ECO:0000313" key="7">
    <source>
        <dbReference type="Proteomes" id="UP000185511"/>
    </source>
</evidence>
<dbReference type="EMBL" id="CP016076">
    <property type="protein sequence ID" value="APU16563.1"/>
    <property type="molecule type" value="Genomic_DNA"/>
</dbReference>
<sequence>MPTSPPEPRAVCLGESMIVLVPDQVGPLEDSAVFHRSAGGAESNVAGTLAGLGIATSWLSRLGADGFGRYVLADIAARGVDVSGVELDPLRPTGLYVKERAAPAAGSGLDTEQAGESGGTDSGGGRRADGDGAADGPDGVGPDRDGPDTVGPDGVGPAADASAGGVSTGDASAGDGADGPGADGRGANRRSGAGQGDVTRRRMHYYRSGSAASVMSPALLAGGPQRELLAAADLVHVTGITAGISDSAAELLFTLLRQPRADTLVSFDLNWRPILWHDRDPATLTRLCALADIVLLGSDEAEAVLGAADPARLREILPEPRTLVVKNDAHDAVAVDRDGAQTTVQALRVDVVDTVGAGDGFAAGYLAATLRGLPPRQSLRLGHLCAALALTVAGDHGPPPPPESVDALLTCTDQQWASIVVGADGIRTSP</sequence>
<keyword evidence="2 6" id="KW-0808">Transferase</keyword>
<dbReference type="Pfam" id="PF00294">
    <property type="entry name" value="PfkB"/>
    <property type="match status" value="2"/>
</dbReference>
<reference evidence="7" key="1">
    <citation type="submission" date="2016-06" db="EMBL/GenBank/DDBJ databases">
        <title>Complete genome sequence of Actinoalloteichus fjordicus DSM 46855 (=ADI127-17), type strain of the new species Actinoalloteichus fjordicus.</title>
        <authorList>
            <person name="Ruckert C."/>
            <person name="Nouioui I."/>
            <person name="Willmese J."/>
            <person name="van Wezel G."/>
            <person name="Klenk H.-P."/>
            <person name="Kalinowski J."/>
            <person name="Zotchev S.B."/>
        </authorList>
    </citation>
    <scope>NUCLEOTIDE SEQUENCE [LARGE SCALE GENOMIC DNA]</scope>
    <source>
        <strain evidence="7">ADI127-7</strain>
    </source>
</reference>
<proteinExistence type="inferred from homology"/>
<dbReference type="PANTHER" id="PTHR43320">
    <property type="entry name" value="SUGAR KINASE"/>
    <property type="match status" value="1"/>
</dbReference>
<dbReference type="InterPro" id="IPR029056">
    <property type="entry name" value="Ribokinase-like"/>
</dbReference>
<dbReference type="InterPro" id="IPR011611">
    <property type="entry name" value="PfkB_dom"/>
</dbReference>
<dbReference type="EC" id="2.7.1.45" evidence="6"/>
<name>A0AAC9LEP3_9PSEU</name>
<dbReference type="CDD" id="cd01166">
    <property type="entry name" value="KdgK"/>
    <property type="match status" value="1"/>
</dbReference>
<dbReference type="InterPro" id="IPR052700">
    <property type="entry name" value="Carb_kinase_PfkB-like"/>
</dbReference>
<evidence type="ECO:0000313" key="6">
    <source>
        <dbReference type="EMBL" id="APU16563.1"/>
    </source>
</evidence>
<dbReference type="InterPro" id="IPR002173">
    <property type="entry name" value="Carboh/pur_kinase_PfkB_CS"/>
</dbReference>
<evidence type="ECO:0000256" key="3">
    <source>
        <dbReference type="ARBA" id="ARBA00022777"/>
    </source>
</evidence>
<evidence type="ECO:0000259" key="5">
    <source>
        <dbReference type="Pfam" id="PF00294"/>
    </source>
</evidence>
<keyword evidence="7" id="KW-1185">Reference proteome</keyword>
<dbReference type="KEGG" id="acad:UA74_22725"/>
<dbReference type="GO" id="GO:0008673">
    <property type="term" value="F:2-dehydro-3-deoxygluconokinase activity"/>
    <property type="evidence" value="ECO:0007669"/>
    <property type="project" value="UniProtKB-EC"/>
</dbReference>
<dbReference type="PROSITE" id="PS00584">
    <property type="entry name" value="PFKB_KINASES_2"/>
    <property type="match status" value="1"/>
</dbReference>
<keyword evidence="3 6" id="KW-0418">Kinase</keyword>
<dbReference type="RefSeq" id="WP_232237375.1">
    <property type="nucleotide sequence ID" value="NZ_CP016076.1"/>
</dbReference>
<dbReference type="PANTHER" id="PTHR43320:SF2">
    <property type="entry name" value="2-DEHYDRO-3-DEOXYGLUCONOKINASE_2-DEHYDRO-3-DEOXYGALACTONOKINASE"/>
    <property type="match status" value="1"/>
</dbReference>
<accession>A0AAC9LEP3</accession>
<dbReference type="Gene3D" id="3.40.1190.20">
    <property type="match status" value="2"/>
</dbReference>
<comment type="similarity">
    <text evidence="1">Belongs to the carbohydrate kinase PfkB family.</text>
</comment>